<accession>A0A6V8H9W2</accession>
<dbReference type="GO" id="GO:0004029">
    <property type="term" value="F:aldehyde dehydrogenase (NAD+) activity"/>
    <property type="evidence" value="ECO:0007669"/>
    <property type="project" value="TreeGrafter"/>
</dbReference>
<dbReference type="Proteomes" id="UP000053095">
    <property type="component" value="Unassembled WGS sequence"/>
</dbReference>
<dbReference type="AlphaFoldDB" id="A0A6V8H9W2"/>
<name>A0A6V8H9W2_TALPI</name>
<keyword evidence="3" id="KW-1185">Reference proteome</keyword>
<organism evidence="2 3">
    <name type="scientific">Talaromyces pinophilus</name>
    <name type="common">Penicillium pinophilum</name>
    <dbReference type="NCBI Taxonomy" id="128442"/>
    <lineage>
        <taxon>Eukaryota</taxon>
        <taxon>Fungi</taxon>
        <taxon>Dikarya</taxon>
        <taxon>Ascomycota</taxon>
        <taxon>Pezizomycotina</taxon>
        <taxon>Eurotiomycetes</taxon>
        <taxon>Eurotiomycetidae</taxon>
        <taxon>Eurotiales</taxon>
        <taxon>Trichocomaceae</taxon>
        <taxon>Talaromyces</taxon>
        <taxon>Talaromyces sect. Talaromyces</taxon>
    </lineage>
</organism>
<reference evidence="3" key="1">
    <citation type="journal article" date="2015" name="Genome Announc.">
        <title>Draft genome sequence of Talaromyces cellulolyticus strain Y-94, a source of lignocellulosic biomass-degrading enzymes.</title>
        <authorList>
            <person name="Fujii T."/>
            <person name="Koike H."/>
            <person name="Sawayama S."/>
            <person name="Yano S."/>
            <person name="Inoue H."/>
        </authorList>
    </citation>
    <scope>NUCLEOTIDE SEQUENCE [LARGE SCALE GENOMIC DNA]</scope>
    <source>
        <strain evidence="3">Y-94</strain>
    </source>
</reference>
<sequence>MAPTKVLITGVTGYIGGSILSSLLSSPNQATKDLQISVLTRNDNRAESFRADGLKVYTIKDLDDAAAIKTAASENDVVIHTASGYHTASAKALIEGLGMRRKQKPDSDLYYIHTSGTSDLADRPITKTYAENRTFSDKDSDIYEYLKKRESIEVYAQRTTDLVVVETGKKEGVPTTIIMSPTIYGVGSGKFNRLTIQYPLQIKAALAGGKPEYVGDGAGVWDYVHIQDLVQLYELVLLDWVEGRKAIPTGEKGIIFSATGSFAWKEVAEGIAKAGVELGQFSSTETKSISLEEAAKNWVGGDEQLCELGFASNSRTKAEVGKELGWAPKKTRAHWEQSFKEEFEELLKKIKSA</sequence>
<dbReference type="InterPro" id="IPR051783">
    <property type="entry name" value="NAD(P)-dependent_oxidoreduct"/>
</dbReference>
<comment type="caution">
    <text evidence="2">The sequence shown here is derived from an EMBL/GenBank/DDBJ whole genome shotgun (WGS) entry which is preliminary data.</text>
</comment>
<dbReference type="InterPro" id="IPR036291">
    <property type="entry name" value="NAD(P)-bd_dom_sf"/>
</dbReference>
<feature type="domain" description="NAD-dependent epimerase/dehydratase" evidence="1">
    <location>
        <begin position="6"/>
        <end position="239"/>
    </location>
</feature>
<evidence type="ECO:0000313" key="2">
    <source>
        <dbReference type="EMBL" id="GAM38071.1"/>
    </source>
</evidence>
<dbReference type="InterPro" id="IPR001509">
    <property type="entry name" value="Epimerase_deHydtase"/>
</dbReference>
<dbReference type="EMBL" id="DF933829">
    <property type="protein sequence ID" value="GAM38071.1"/>
    <property type="molecule type" value="Genomic_DNA"/>
</dbReference>
<dbReference type="SUPFAM" id="SSF51735">
    <property type="entry name" value="NAD(P)-binding Rossmann-fold domains"/>
    <property type="match status" value="1"/>
</dbReference>
<dbReference type="PANTHER" id="PTHR48079:SF6">
    <property type="entry name" value="NAD(P)-BINDING DOMAIN-CONTAINING PROTEIN-RELATED"/>
    <property type="match status" value="1"/>
</dbReference>
<evidence type="ECO:0000313" key="3">
    <source>
        <dbReference type="Proteomes" id="UP000053095"/>
    </source>
</evidence>
<dbReference type="Gene3D" id="3.40.50.720">
    <property type="entry name" value="NAD(P)-binding Rossmann-like Domain"/>
    <property type="match status" value="1"/>
</dbReference>
<proteinExistence type="predicted"/>
<protein>
    <recommendedName>
        <fullName evidence="1">NAD-dependent epimerase/dehydratase domain-containing protein</fullName>
    </recommendedName>
</protein>
<dbReference type="PANTHER" id="PTHR48079">
    <property type="entry name" value="PROTEIN YEEZ"/>
    <property type="match status" value="1"/>
</dbReference>
<evidence type="ECO:0000259" key="1">
    <source>
        <dbReference type="Pfam" id="PF01370"/>
    </source>
</evidence>
<gene>
    <name evidence="2" type="ORF">TCE0_033f08523</name>
</gene>
<dbReference type="GO" id="GO:0005737">
    <property type="term" value="C:cytoplasm"/>
    <property type="evidence" value="ECO:0007669"/>
    <property type="project" value="TreeGrafter"/>
</dbReference>
<dbReference type="Pfam" id="PF01370">
    <property type="entry name" value="Epimerase"/>
    <property type="match status" value="1"/>
</dbReference>